<accession>A0A8H3EQF0</accession>
<dbReference type="Pfam" id="PF05406">
    <property type="entry name" value="WGR"/>
    <property type="match status" value="1"/>
</dbReference>
<name>A0A8H3EQF0_9LECA</name>
<evidence type="ECO:0000256" key="2">
    <source>
        <dbReference type="ARBA" id="ARBA00022676"/>
    </source>
</evidence>
<proteinExistence type="inferred from homology"/>
<dbReference type="GO" id="GO:0003677">
    <property type="term" value="F:DNA binding"/>
    <property type="evidence" value="ECO:0007669"/>
    <property type="project" value="UniProtKB-KW"/>
</dbReference>
<dbReference type="FunFam" id="2.20.140.10:FF:000001">
    <property type="entry name" value="Poly [ADP-ribose] polymerase"/>
    <property type="match status" value="1"/>
</dbReference>
<evidence type="ECO:0000256" key="7">
    <source>
        <dbReference type="ARBA" id="ARBA00022765"/>
    </source>
</evidence>
<dbReference type="Gene3D" id="2.20.140.10">
    <property type="entry name" value="WGR domain"/>
    <property type="match status" value="1"/>
</dbReference>
<dbReference type="PROSITE" id="PS51977">
    <property type="entry name" value="WGR"/>
    <property type="match status" value="1"/>
</dbReference>
<feature type="region of interest" description="Disordered" evidence="16">
    <location>
        <begin position="1"/>
        <end position="35"/>
    </location>
</feature>
<dbReference type="GO" id="GO:0016779">
    <property type="term" value="F:nucleotidyltransferase activity"/>
    <property type="evidence" value="ECO:0007669"/>
    <property type="project" value="UniProtKB-KW"/>
</dbReference>
<evidence type="ECO:0000259" key="19">
    <source>
        <dbReference type="PROSITE" id="PS51977"/>
    </source>
</evidence>
<keyword evidence="2 15" id="KW-0328">Glycosyltransferase</keyword>
<dbReference type="OrthoDB" id="2017365at2759"/>
<gene>
    <name evidence="20" type="ORF">HETSPECPRED_008125</name>
</gene>
<evidence type="ECO:0000313" key="21">
    <source>
        <dbReference type="Proteomes" id="UP000664521"/>
    </source>
</evidence>
<evidence type="ECO:0000256" key="15">
    <source>
        <dbReference type="RuleBase" id="RU362114"/>
    </source>
</evidence>
<dbReference type="PROSITE" id="PS51059">
    <property type="entry name" value="PARP_CATALYTIC"/>
    <property type="match status" value="1"/>
</dbReference>
<dbReference type="PROSITE" id="PS51060">
    <property type="entry name" value="PARP_ALPHA_HD"/>
    <property type="match status" value="1"/>
</dbReference>
<dbReference type="GO" id="GO:1990404">
    <property type="term" value="F:NAD+-protein mono-ADP-ribosyltransferase activity"/>
    <property type="evidence" value="ECO:0007669"/>
    <property type="project" value="TreeGrafter"/>
</dbReference>
<dbReference type="FunFam" id="1.20.142.10:FF:000002">
    <property type="entry name" value="Poly [ADP-ribose] polymerase"/>
    <property type="match status" value="1"/>
</dbReference>
<dbReference type="GO" id="GO:0008270">
    <property type="term" value="F:zinc ion binding"/>
    <property type="evidence" value="ECO:0007669"/>
    <property type="project" value="UniProtKB-KW"/>
</dbReference>
<keyword evidence="8" id="KW-0863">Zinc-finger</keyword>
<evidence type="ECO:0000256" key="8">
    <source>
        <dbReference type="ARBA" id="ARBA00022771"/>
    </source>
</evidence>
<dbReference type="EC" id="2.4.2.-" evidence="15"/>
<evidence type="ECO:0000313" key="20">
    <source>
        <dbReference type="EMBL" id="CAF9908593.1"/>
    </source>
</evidence>
<dbReference type="CDD" id="cd01437">
    <property type="entry name" value="parp_like"/>
    <property type="match status" value="1"/>
</dbReference>
<feature type="compositionally biased region" description="Acidic residues" evidence="16">
    <location>
        <begin position="147"/>
        <end position="156"/>
    </location>
</feature>
<dbReference type="Proteomes" id="UP000664521">
    <property type="component" value="Unassembled WGS sequence"/>
</dbReference>
<dbReference type="PANTHER" id="PTHR10459:SF60">
    <property type="entry name" value="POLY [ADP-RIBOSE] POLYMERASE 2"/>
    <property type="match status" value="1"/>
</dbReference>
<keyword evidence="3 15" id="KW-0808">Transferase</keyword>
<evidence type="ECO:0000256" key="14">
    <source>
        <dbReference type="ARBA" id="ARBA00033987"/>
    </source>
</evidence>
<sequence>MAGTKRKAAAKQADSKKQQKQDGQKAVSHDIDVPIDEGFNGDGGAKVYIDDEGIIYDASLNQTNIGGNNNKFYRVQLLVNEDNDNYYCHTRWGRVGEFGQMKTMGPFSLEAAEKEFNKKFKDKSGHKWEERAEPAKKGKYTFLERSYEDDDEEDGDAGVKKEEDDDEASQVDSKLPRQTQRLVELIFNQNHFNAVLESIGYNANKLPLGKLSKATLKQGFDHLNELASLIKHPNLAQNKYEVDQKEAIEDFSNKYYSTIPHEFGRNRPPLIDNNEILRTEVSMLDTLTDMEVANTIMKSTGEKKKDKEAINALDKRFEELKLEEMTPLEHKSSEYKALSEYLVKSSGTQHGIRYRLEDIFRIERVGESERFEKSEFAKLKKSDKRLLWHGSRTTNFGGILSQGLRIAPPEAPVNGYAFGKGVYLADVSSKSAGYCQPGMSGGTGLLLLCEVELGKPMYEIPSGNSNAEAEAKKHNAISTLGVGRTAPQGWTDGSIIHDDLKGVQIPDASKGLGDNKAANANGYLMFNEYIAYDVAQLRLRYLFRVGM</sequence>
<keyword evidence="21" id="KW-1185">Reference proteome</keyword>
<evidence type="ECO:0000256" key="6">
    <source>
        <dbReference type="ARBA" id="ARBA00022737"/>
    </source>
</evidence>
<dbReference type="PANTHER" id="PTHR10459">
    <property type="entry name" value="DNA LIGASE"/>
    <property type="match status" value="1"/>
</dbReference>
<keyword evidence="12" id="KW-0539">Nucleus</keyword>
<keyword evidence="4" id="KW-0548">Nucleotidyltransferase</keyword>
<dbReference type="InterPro" id="IPR036616">
    <property type="entry name" value="Poly(ADP-ribose)pol_reg_dom_sf"/>
</dbReference>
<dbReference type="GO" id="GO:0006302">
    <property type="term" value="P:double-strand break repair"/>
    <property type="evidence" value="ECO:0007669"/>
    <property type="project" value="TreeGrafter"/>
</dbReference>
<dbReference type="InterPro" id="IPR008893">
    <property type="entry name" value="WGR_domain"/>
</dbReference>
<reference evidence="20" key="1">
    <citation type="submission" date="2021-03" db="EMBL/GenBank/DDBJ databases">
        <authorList>
            <person name="Tagirdzhanova G."/>
        </authorList>
    </citation>
    <scope>NUCLEOTIDE SEQUENCE</scope>
</reference>
<evidence type="ECO:0000256" key="1">
    <source>
        <dbReference type="ARBA" id="ARBA00004123"/>
    </source>
</evidence>
<dbReference type="Gene3D" id="1.20.142.10">
    <property type="entry name" value="Poly(ADP-ribose) polymerase, regulatory domain"/>
    <property type="match status" value="1"/>
</dbReference>
<dbReference type="SMART" id="SM00773">
    <property type="entry name" value="WGR"/>
    <property type="match status" value="1"/>
</dbReference>
<dbReference type="SUPFAM" id="SSF56399">
    <property type="entry name" value="ADP-ribosylation"/>
    <property type="match status" value="1"/>
</dbReference>
<keyword evidence="7" id="KW-0013">ADP-ribosylation</keyword>
<evidence type="ECO:0000256" key="4">
    <source>
        <dbReference type="ARBA" id="ARBA00022695"/>
    </source>
</evidence>
<dbReference type="SUPFAM" id="SSF142921">
    <property type="entry name" value="WGR domain-like"/>
    <property type="match status" value="1"/>
</dbReference>
<comment type="similarity">
    <text evidence="13">Belongs to the ARTD/PARP family.</text>
</comment>
<dbReference type="SUPFAM" id="SSF47587">
    <property type="entry name" value="Domain of poly(ADP-ribose) polymerase"/>
    <property type="match status" value="1"/>
</dbReference>
<dbReference type="Gene3D" id="3.90.228.10">
    <property type="match status" value="1"/>
</dbReference>
<dbReference type="InterPro" id="IPR004102">
    <property type="entry name" value="Poly(ADP-ribose)pol_reg_dom"/>
</dbReference>
<dbReference type="InterPro" id="IPR012317">
    <property type="entry name" value="Poly(ADP-ribose)pol_cat_dom"/>
</dbReference>
<feature type="compositionally biased region" description="Basic and acidic residues" evidence="16">
    <location>
        <begin position="13"/>
        <end position="32"/>
    </location>
</feature>
<evidence type="ECO:0000256" key="10">
    <source>
        <dbReference type="ARBA" id="ARBA00023027"/>
    </source>
</evidence>
<evidence type="ECO:0000259" key="17">
    <source>
        <dbReference type="PROSITE" id="PS51059"/>
    </source>
</evidence>
<dbReference type="InterPro" id="IPR036930">
    <property type="entry name" value="WGR_dom_sf"/>
</dbReference>
<dbReference type="GO" id="GO:0005730">
    <property type="term" value="C:nucleolus"/>
    <property type="evidence" value="ECO:0007669"/>
    <property type="project" value="TreeGrafter"/>
</dbReference>
<evidence type="ECO:0000256" key="5">
    <source>
        <dbReference type="ARBA" id="ARBA00022723"/>
    </source>
</evidence>
<comment type="subcellular location">
    <subcellularLocation>
        <location evidence="1">Nucleus</location>
    </subcellularLocation>
</comment>
<keyword evidence="10 15" id="KW-0520">NAD</keyword>
<dbReference type="GO" id="GO:0003950">
    <property type="term" value="F:NAD+ poly-ADP-ribosyltransferase activity"/>
    <property type="evidence" value="ECO:0007669"/>
    <property type="project" value="UniProtKB-UniRule"/>
</dbReference>
<dbReference type="EMBL" id="CAJPDS010000006">
    <property type="protein sequence ID" value="CAF9908593.1"/>
    <property type="molecule type" value="Genomic_DNA"/>
</dbReference>
<organism evidence="20 21">
    <name type="scientific">Heterodermia speciosa</name>
    <dbReference type="NCBI Taxonomy" id="116794"/>
    <lineage>
        <taxon>Eukaryota</taxon>
        <taxon>Fungi</taxon>
        <taxon>Dikarya</taxon>
        <taxon>Ascomycota</taxon>
        <taxon>Pezizomycotina</taxon>
        <taxon>Lecanoromycetes</taxon>
        <taxon>OSLEUM clade</taxon>
        <taxon>Lecanoromycetidae</taxon>
        <taxon>Caliciales</taxon>
        <taxon>Physciaceae</taxon>
        <taxon>Heterodermia</taxon>
    </lineage>
</organism>
<keyword evidence="11" id="KW-0238">DNA-binding</keyword>
<dbReference type="GO" id="GO:0070212">
    <property type="term" value="P:protein poly-ADP-ribosylation"/>
    <property type="evidence" value="ECO:0007669"/>
    <property type="project" value="TreeGrafter"/>
</dbReference>
<comment type="caution">
    <text evidence="20">The sequence shown here is derived from an EMBL/GenBank/DDBJ whole genome shotgun (WGS) entry which is preliminary data.</text>
</comment>
<feature type="region of interest" description="Disordered" evidence="16">
    <location>
        <begin position="139"/>
        <end position="175"/>
    </location>
</feature>
<evidence type="ECO:0000256" key="3">
    <source>
        <dbReference type="ARBA" id="ARBA00022679"/>
    </source>
</evidence>
<evidence type="ECO:0000256" key="11">
    <source>
        <dbReference type="ARBA" id="ARBA00023125"/>
    </source>
</evidence>
<dbReference type="Pfam" id="PF00644">
    <property type="entry name" value="PARP"/>
    <property type="match status" value="1"/>
</dbReference>
<protein>
    <recommendedName>
        <fullName evidence="15">Poly [ADP-ribose] polymerase</fullName>
        <shortName evidence="15">PARP</shortName>
        <ecNumber evidence="15">2.4.2.-</ecNumber>
    </recommendedName>
</protein>
<dbReference type="AlphaFoldDB" id="A0A8H3EQF0"/>
<feature type="domain" description="WGR" evidence="19">
    <location>
        <begin position="44"/>
        <end position="140"/>
    </location>
</feature>
<evidence type="ECO:0000256" key="9">
    <source>
        <dbReference type="ARBA" id="ARBA00022833"/>
    </source>
</evidence>
<evidence type="ECO:0000256" key="16">
    <source>
        <dbReference type="SAM" id="MobiDB-lite"/>
    </source>
</evidence>
<keyword evidence="9" id="KW-0862">Zinc</keyword>
<evidence type="ECO:0000256" key="12">
    <source>
        <dbReference type="ARBA" id="ARBA00023242"/>
    </source>
</evidence>
<evidence type="ECO:0000256" key="13">
    <source>
        <dbReference type="ARBA" id="ARBA00024347"/>
    </source>
</evidence>
<dbReference type="Pfam" id="PF02877">
    <property type="entry name" value="PARP_reg"/>
    <property type="match status" value="1"/>
</dbReference>
<dbReference type="InterPro" id="IPR050800">
    <property type="entry name" value="ARTD/PARP"/>
</dbReference>
<keyword evidence="6" id="KW-0677">Repeat</keyword>
<comment type="catalytic activity">
    <reaction evidence="14">
        <text>NAD(+) + (ADP-D-ribosyl)n-acceptor = nicotinamide + (ADP-D-ribosyl)n+1-acceptor + H(+).</text>
        <dbReference type="EC" id="2.4.2.30"/>
    </reaction>
</comment>
<evidence type="ECO:0000259" key="18">
    <source>
        <dbReference type="PROSITE" id="PS51060"/>
    </source>
</evidence>
<keyword evidence="5" id="KW-0479">Metal-binding</keyword>
<feature type="domain" description="PARP alpha-helical" evidence="18">
    <location>
        <begin position="172"/>
        <end position="298"/>
    </location>
</feature>
<feature type="domain" description="PARP catalytic" evidence="17">
    <location>
        <begin position="311"/>
        <end position="547"/>
    </location>
</feature>